<accession>A0A166WD80</accession>
<dbReference type="Gene3D" id="4.10.240.10">
    <property type="entry name" value="Zn(2)-C6 fungal-type DNA-binding domain"/>
    <property type="match status" value="1"/>
</dbReference>
<keyword evidence="4" id="KW-0539">Nucleus</keyword>
<dbReference type="InterPro" id="IPR036864">
    <property type="entry name" value="Zn2-C6_fun-type_DNA-bd_sf"/>
</dbReference>
<reference evidence="7 8" key="1">
    <citation type="journal article" date="2016" name="Genome Biol. Evol.">
        <title>Divergent and convergent evolution of fungal pathogenicity.</title>
        <authorList>
            <person name="Shang Y."/>
            <person name="Xiao G."/>
            <person name="Zheng P."/>
            <person name="Cen K."/>
            <person name="Zhan S."/>
            <person name="Wang C."/>
        </authorList>
    </citation>
    <scope>NUCLEOTIDE SEQUENCE [LARGE SCALE GENOMIC DNA]</scope>
    <source>
        <strain evidence="7 8">RCEF 4871</strain>
    </source>
</reference>
<evidence type="ECO:0000256" key="5">
    <source>
        <dbReference type="SAM" id="Phobius"/>
    </source>
</evidence>
<dbReference type="SUPFAM" id="SSF57701">
    <property type="entry name" value="Zn2/Cys6 DNA-binding domain"/>
    <property type="match status" value="1"/>
</dbReference>
<dbReference type="GO" id="GO:0008270">
    <property type="term" value="F:zinc ion binding"/>
    <property type="evidence" value="ECO:0007669"/>
    <property type="project" value="InterPro"/>
</dbReference>
<dbReference type="AlphaFoldDB" id="A0A166WD80"/>
<gene>
    <name evidence="7" type="ORF">NOR_08361</name>
</gene>
<protein>
    <submittedName>
        <fullName evidence="7">Zn(2)-C6 fungal-type DNA-binding domain protein</fullName>
    </submittedName>
</protein>
<keyword evidence="5" id="KW-0472">Membrane</keyword>
<feature type="transmembrane region" description="Helical" evidence="5">
    <location>
        <begin position="53"/>
        <end position="71"/>
    </location>
</feature>
<evidence type="ECO:0000256" key="2">
    <source>
        <dbReference type="ARBA" id="ARBA00022723"/>
    </source>
</evidence>
<dbReference type="OMA" id="CKNASHA"/>
<dbReference type="InterPro" id="IPR001138">
    <property type="entry name" value="Zn2Cys6_DnaBD"/>
</dbReference>
<dbReference type="PROSITE" id="PS50048">
    <property type="entry name" value="ZN2_CY6_FUNGAL_2"/>
    <property type="match status" value="1"/>
</dbReference>
<evidence type="ECO:0000313" key="8">
    <source>
        <dbReference type="Proteomes" id="UP000243498"/>
    </source>
</evidence>
<dbReference type="GO" id="GO:0000981">
    <property type="term" value="F:DNA-binding transcription factor activity, RNA polymerase II-specific"/>
    <property type="evidence" value="ECO:0007669"/>
    <property type="project" value="InterPro"/>
</dbReference>
<dbReference type="Pfam" id="PF00172">
    <property type="entry name" value="Zn_clus"/>
    <property type="match status" value="1"/>
</dbReference>
<keyword evidence="3 7" id="KW-0238">DNA-binding</keyword>
<dbReference type="PROSITE" id="PS00463">
    <property type="entry name" value="ZN2_CY6_FUNGAL_1"/>
    <property type="match status" value="1"/>
</dbReference>
<dbReference type="GO" id="GO:0005634">
    <property type="term" value="C:nucleus"/>
    <property type="evidence" value="ECO:0007669"/>
    <property type="project" value="UniProtKB-SubCell"/>
</dbReference>
<comment type="subcellular location">
    <subcellularLocation>
        <location evidence="1">Nucleus</location>
    </subcellularLocation>
</comment>
<dbReference type="InterPro" id="IPR050987">
    <property type="entry name" value="AtrR-like"/>
</dbReference>
<sequence length="529" mass="57007">MGQIYREFADRDCNSGVELSASLEEDHPGAVALNTRLDPYCINTLDSLLPPSSGWAFAFVTFYLALCLKLLDIGIHNKRLSFCVLSGSYAGSCHNGKKPVSALTYAEHMCDTKLLILQRHLIIIININIIIIIIVVVVVVVVVIIAIAPLPIGFCCKRGSFRKGHNSMENGRMDESNSQRKRIAVACGRCRQRKIRCSGDNGSGDGCTNCKNAGFEPCQFLRVSSQEVQGVRSTGLNYNVSVSRKYSSRNSAASPILTSPSLYSQNMMSSVGQTGLGEQSDMTYGCGTKQYHQVHEWSNGYGGEQPMDYETNHQAAATNDHQYMMGSYRPTSNPMVVRNNSMVYMDVCGGYSYGNTSGRQAAAAGDGGYSFNSTIPCYSESTTDDGERIIPLSSSRSRPCSVSAIGRRASAAPNVTDHASGLVDIHGSNSYGYDTGSLASFHPGSMDRGADMYTTAPQADEFGQGTSLRSSLTGYPYRYTDTTQEGGDVTAMQGQQYLAQGRASFLGAMQPAENDAVNSRGSSFAGLHG</sequence>
<dbReference type="CDD" id="cd00067">
    <property type="entry name" value="GAL4"/>
    <property type="match status" value="1"/>
</dbReference>
<evidence type="ECO:0000256" key="4">
    <source>
        <dbReference type="ARBA" id="ARBA00023242"/>
    </source>
</evidence>
<dbReference type="PANTHER" id="PTHR46910:SF3">
    <property type="entry name" value="HALOTOLERANCE PROTEIN 9-RELATED"/>
    <property type="match status" value="1"/>
</dbReference>
<evidence type="ECO:0000259" key="6">
    <source>
        <dbReference type="PROSITE" id="PS50048"/>
    </source>
</evidence>
<dbReference type="SMART" id="SM00066">
    <property type="entry name" value="GAL4"/>
    <property type="match status" value="1"/>
</dbReference>
<keyword evidence="5" id="KW-1133">Transmembrane helix</keyword>
<keyword evidence="2" id="KW-0479">Metal-binding</keyword>
<dbReference type="PANTHER" id="PTHR46910">
    <property type="entry name" value="TRANSCRIPTION FACTOR PDR1"/>
    <property type="match status" value="1"/>
</dbReference>
<dbReference type="EMBL" id="AZHC01000050">
    <property type="protein sequence ID" value="OAA34603.1"/>
    <property type="molecule type" value="Genomic_DNA"/>
</dbReference>
<dbReference type="Proteomes" id="UP000243498">
    <property type="component" value="Unassembled WGS sequence"/>
</dbReference>
<dbReference type="STRING" id="1081105.A0A166WD80"/>
<proteinExistence type="predicted"/>
<evidence type="ECO:0000313" key="7">
    <source>
        <dbReference type="EMBL" id="OAA34603.1"/>
    </source>
</evidence>
<keyword evidence="8" id="KW-1185">Reference proteome</keyword>
<name>A0A166WD80_METRR</name>
<evidence type="ECO:0000256" key="1">
    <source>
        <dbReference type="ARBA" id="ARBA00004123"/>
    </source>
</evidence>
<comment type="caution">
    <text evidence="7">The sequence shown here is derived from an EMBL/GenBank/DDBJ whole genome shotgun (WGS) entry which is preliminary data.</text>
</comment>
<organism evidence="7 8">
    <name type="scientific">Metarhizium rileyi (strain RCEF 4871)</name>
    <name type="common">Nomuraea rileyi</name>
    <dbReference type="NCBI Taxonomy" id="1649241"/>
    <lineage>
        <taxon>Eukaryota</taxon>
        <taxon>Fungi</taxon>
        <taxon>Dikarya</taxon>
        <taxon>Ascomycota</taxon>
        <taxon>Pezizomycotina</taxon>
        <taxon>Sordariomycetes</taxon>
        <taxon>Hypocreomycetidae</taxon>
        <taxon>Hypocreales</taxon>
        <taxon>Clavicipitaceae</taxon>
        <taxon>Metarhizium</taxon>
    </lineage>
</organism>
<dbReference type="OrthoDB" id="5394557at2759"/>
<feature type="transmembrane region" description="Helical" evidence="5">
    <location>
        <begin position="121"/>
        <end position="148"/>
    </location>
</feature>
<keyword evidence="5" id="KW-0812">Transmembrane</keyword>
<evidence type="ECO:0000256" key="3">
    <source>
        <dbReference type="ARBA" id="ARBA00023125"/>
    </source>
</evidence>
<dbReference type="GO" id="GO:0003677">
    <property type="term" value="F:DNA binding"/>
    <property type="evidence" value="ECO:0007669"/>
    <property type="project" value="UniProtKB-KW"/>
</dbReference>
<feature type="domain" description="Zn(2)-C6 fungal-type" evidence="6">
    <location>
        <begin position="186"/>
        <end position="220"/>
    </location>
</feature>